<protein>
    <submittedName>
        <fullName evidence="1">Uncharacterized protein</fullName>
    </submittedName>
</protein>
<sequence>MSKKTDNSNNIIEKFTEIVPYTPYICSSILGYYSYDLLKPYIHVGQTGVDYYAEAHLSPWNARIHTMGMPFTIFGILQWIPTLLGLNYNQSKMLAYNLYTLYAGHYFRIDKRVFLMYLIFYYLPLKYAINEYKIHDPSSLRWWLFKKGFITSFLALGFQEGIGHYIGGDIPSRPEGVLNAIVYAMYFSVCHWF</sequence>
<name>A0A6C0AKF8_9ZZZZ</name>
<evidence type="ECO:0000313" key="1">
    <source>
        <dbReference type="EMBL" id="QHS80222.1"/>
    </source>
</evidence>
<dbReference type="EMBL" id="MN740676">
    <property type="protein sequence ID" value="QHS80222.1"/>
    <property type="molecule type" value="Genomic_DNA"/>
</dbReference>
<dbReference type="AlphaFoldDB" id="A0A6C0AKF8"/>
<organism evidence="1">
    <name type="scientific">viral metagenome</name>
    <dbReference type="NCBI Taxonomy" id="1070528"/>
    <lineage>
        <taxon>unclassified sequences</taxon>
        <taxon>metagenomes</taxon>
        <taxon>organismal metagenomes</taxon>
    </lineage>
</organism>
<reference evidence="1" key="1">
    <citation type="journal article" date="2020" name="Nature">
        <title>Giant virus diversity and host interactions through global metagenomics.</title>
        <authorList>
            <person name="Schulz F."/>
            <person name="Roux S."/>
            <person name="Paez-Espino D."/>
            <person name="Jungbluth S."/>
            <person name="Walsh D.A."/>
            <person name="Denef V.J."/>
            <person name="McMahon K.D."/>
            <person name="Konstantinidis K.T."/>
            <person name="Eloe-Fadrosh E.A."/>
            <person name="Kyrpides N.C."/>
            <person name="Woyke T."/>
        </authorList>
    </citation>
    <scope>NUCLEOTIDE SEQUENCE</scope>
    <source>
        <strain evidence="1">GVMAG-S-1039698-54</strain>
    </source>
</reference>
<accession>A0A6C0AKF8</accession>
<proteinExistence type="predicted"/>